<proteinExistence type="predicted"/>
<name>A0A6J5NFH7_9CAUD</name>
<accession>A0A6J5NFH7</accession>
<reference evidence="1" key="1">
    <citation type="submission" date="2020-04" db="EMBL/GenBank/DDBJ databases">
        <authorList>
            <person name="Chiriac C."/>
            <person name="Salcher M."/>
            <person name="Ghai R."/>
            <person name="Kavagutti S V."/>
        </authorList>
    </citation>
    <scope>NUCLEOTIDE SEQUENCE</scope>
</reference>
<evidence type="ECO:0000313" key="1">
    <source>
        <dbReference type="EMBL" id="CAB4156556.1"/>
    </source>
</evidence>
<organism evidence="1">
    <name type="scientific">uncultured Caudovirales phage</name>
    <dbReference type="NCBI Taxonomy" id="2100421"/>
    <lineage>
        <taxon>Viruses</taxon>
        <taxon>Duplodnaviria</taxon>
        <taxon>Heunggongvirae</taxon>
        <taxon>Uroviricota</taxon>
        <taxon>Caudoviricetes</taxon>
        <taxon>Peduoviridae</taxon>
        <taxon>Maltschvirus</taxon>
        <taxon>Maltschvirus maltsch</taxon>
    </lineage>
</organism>
<sequence>MSSYSVFIQIETEQDNAHQAACHAYKLLSEKLASPPRGHIMSRVMNNDSGESVDMPLFDGVIHTEPLLAAQIIGIRHLIWVQQNIPTKQ</sequence>
<protein>
    <submittedName>
        <fullName evidence="1">Uncharacterized protein</fullName>
    </submittedName>
</protein>
<dbReference type="EMBL" id="LR796639">
    <property type="protein sequence ID" value="CAB4156556.1"/>
    <property type="molecule type" value="Genomic_DNA"/>
</dbReference>
<gene>
    <name evidence="1" type="ORF">UFOVP658_74</name>
</gene>